<dbReference type="PANTHER" id="PTHR33678:SF2">
    <property type="match status" value="1"/>
</dbReference>
<dbReference type="InterPro" id="IPR004291">
    <property type="entry name" value="Transposase_IS66_central"/>
</dbReference>
<evidence type="ECO:0000313" key="2">
    <source>
        <dbReference type="EMBL" id="EQD36013.1"/>
    </source>
</evidence>
<sequence length="204" mass="22822">AVSSLLEPLDEAIRARNAAACHLHIDETSWQVFEDVEGKANHRWWLWVFVSADTVCFDIDPTRSSSVLENHLGVDFSAKSLPPGRSLVVSSDFYAVYQSLACVEGVEVLYCFSHIRRYFIRAGDAHEVLRLWRDAWLERFAALYRAHHALRASMPGSPEHAVAAEDFALALGEIDVVRQKEAAGENIHPAAAKVLATLDHEWEA</sequence>
<feature type="domain" description="Transposase IS66 central" evidence="1">
    <location>
        <begin position="2"/>
        <end position="203"/>
    </location>
</feature>
<feature type="non-terminal residue" evidence="2">
    <location>
        <position position="1"/>
    </location>
</feature>
<organism evidence="2">
    <name type="scientific">mine drainage metagenome</name>
    <dbReference type="NCBI Taxonomy" id="410659"/>
    <lineage>
        <taxon>unclassified sequences</taxon>
        <taxon>metagenomes</taxon>
        <taxon>ecological metagenomes</taxon>
    </lineage>
</organism>
<dbReference type="PANTHER" id="PTHR33678">
    <property type="entry name" value="BLL1576 PROTEIN"/>
    <property type="match status" value="1"/>
</dbReference>
<dbReference type="AlphaFoldDB" id="T0YS88"/>
<protein>
    <submittedName>
        <fullName evidence="2">Transposase IS66</fullName>
    </submittedName>
</protein>
<dbReference type="Pfam" id="PF03050">
    <property type="entry name" value="DDE_Tnp_IS66"/>
    <property type="match status" value="1"/>
</dbReference>
<evidence type="ECO:0000259" key="1">
    <source>
        <dbReference type="Pfam" id="PF03050"/>
    </source>
</evidence>
<proteinExistence type="predicted"/>
<accession>T0YS88</accession>
<reference evidence="2" key="2">
    <citation type="journal article" date="2014" name="ISME J.">
        <title>Microbial stratification in low pH oxic and suboxic macroscopic growths along an acid mine drainage.</title>
        <authorList>
            <person name="Mendez-Garcia C."/>
            <person name="Mesa V."/>
            <person name="Sprenger R.R."/>
            <person name="Richter M."/>
            <person name="Diez M.S."/>
            <person name="Solano J."/>
            <person name="Bargiela R."/>
            <person name="Golyshina O.V."/>
            <person name="Manteca A."/>
            <person name="Ramos J.L."/>
            <person name="Gallego J.R."/>
            <person name="Llorente I."/>
            <person name="Martins Dos Santos V.A."/>
            <person name="Jensen O.N."/>
            <person name="Pelaez A.I."/>
            <person name="Sanchez J."/>
            <person name="Ferrer M."/>
        </authorList>
    </citation>
    <scope>NUCLEOTIDE SEQUENCE</scope>
</reference>
<gene>
    <name evidence="2" type="ORF">B2A_12304</name>
</gene>
<dbReference type="EMBL" id="AUZZ01008873">
    <property type="protein sequence ID" value="EQD36013.1"/>
    <property type="molecule type" value="Genomic_DNA"/>
</dbReference>
<name>T0YS88_9ZZZZ</name>
<comment type="caution">
    <text evidence="2">The sequence shown here is derived from an EMBL/GenBank/DDBJ whole genome shotgun (WGS) entry which is preliminary data.</text>
</comment>
<dbReference type="InterPro" id="IPR052344">
    <property type="entry name" value="Transposase-related"/>
</dbReference>
<reference evidence="2" key="1">
    <citation type="submission" date="2013-08" db="EMBL/GenBank/DDBJ databases">
        <authorList>
            <person name="Mendez C."/>
            <person name="Richter M."/>
            <person name="Ferrer M."/>
            <person name="Sanchez J."/>
        </authorList>
    </citation>
    <scope>NUCLEOTIDE SEQUENCE</scope>
</reference>